<proteinExistence type="predicted"/>
<dbReference type="EMBL" id="CAJVPM010002562">
    <property type="protein sequence ID" value="CAG8488538.1"/>
    <property type="molecule type" value="Genomic_DNA"/>
</dbReference>
<organism evidence="1 2">
    <name type="scientific">Scutellospora calospora</name>
    <dbReference type="NCBI Taxonomy" id="85575"/>
    <lineage>
        <taxon>Eukaryota</taxon>
        <taxon>Fungi</taxon>
        <taxon>Fungi incertae sedis</taxon>
        <taxon>Mucoromycota</taxon>
        <taxon>Glomeromycotina</taxon>
        <taxon>Glomeromycetes</taxon>
        <taxon>Diversisporales</taxon>
        <taxon>Gigasporaceae</taxon>
        <taxon>Scutellospora</taxon>
    </lineage>
</organism>
<sequence>MNKNISKQVLSSNNELESINDQISRLENEIEKITFADIVEYISNKVNSLEQNASFSFNLFTTRPTISVHHSGVGKFYFAYSQYRKLECEYKESNKKRIVRFDYHSKLNVNLDIAVKEAKIKLSHDFQHEKPIDITTPEEIKNEIIQNLYIDSVQL</sequence>
<evidence type="ECO:0000313" key="2">
    <source>
        <dbReference type="Proteomes" id="UP000789860"/>
    </source>
</evidence>
<evidence type="ECO:0000313" key="1">
    <source>
        <dbReference type="EMBL" id="CAG8488538.1"/>
    </source>
</evidence>
<gene>
    <name evidence="1" type="ORF">SCALOS_LOCUS2729</name>
</gene>
<comment type="caution">
    <text evidence="1">The sequence shown here is derived from an EMBL/GenBank/DDBJ whole genome shotgun (WGS) entry which is preliminary data.</text>
</comment>
<name>A0ACA9KR46_9GLOM</name>
<accession>A0ACA9KR46</accession>
<dbReference type="Proteomes" id="UP000789860">
    <property type="component" value="Unassembled WGS sequence"/>
</dbReference>
<reference evidence="1" key="1">
    <citation type="submission" date="2021-06" db="EMBL/GenBank/DDBJ databases">
        <authorList>
            <person name="Kallberg Y."/>
            <person name="Tangrot J."/>
            <person name="Rosling A."/>
        </authorList>
    </citation>
    <scope>NUCLEOTIDE SEQUENCE</scope>
    <source>
        <strain evidence="1">AU212A</strain>
    </source>
</reference>
<protein>
    <submittedName>
        <fullName evidence="1">9781_t:CDS:1</fullName>
    </submittedName>
</protein>
<keyword evidence="2" id="KW-1185">Reference proteome</keyword>